<evidence type="ECO:0000256" key="2">
    <source>
        <dbReference type="ARBA" id="ARBA00006363"/>
    </source>
</evidence>
<comment type="similarity">
    <text evidence="2">Belongs to the transposase IS30 family.</text>
</comment>
<dbReference type="SUPFAM" id="SSF46689">
    <property type="entry name" value="Homeodomain-like"/>
    <property type="match status" value="1"/>
</dbReference>
<proteinExistence type="inferred from homology"/>
<sequence length="390" mass="44262">MARRGPKRRLDVESEYWRLVLSGMGTVEACRALGIGRKTGYRWRAENGGLPPARLAESARSSRFLSLLERQRIATLRAQGLGVRAIADRLGRSPSTISRELRRNTLSHDRGVYDGDLAHARARQRARRPRQGRLLADARLRAEVQAKLELDWSPEQIAAYLRSAWPARPSWHVCHETIYQALYHGGKGGLSRSLTLRLRTGRPLRKRRRRPDQRQPRFIAPALLIDHRPAVVELRNRVGDWEGDLITGRLNQSAIATLVDRKSRYLRLVPLPVRHDAQAVRDGLIAVLDGLPPVARLTLTWDQGAEMACHDQIAPYLSEGVFFAHPGSPWQRGSNENTNGLLRQYFPKRTDLSAHTEADLRAIEERLNNRPRKTLGWRTPADIFHEGLAL</sequence>
<dbReference type="Gene3D" id="1.10.10.60">
    <property type="entry name" value="Homeodomain-like"/>
    <property type="match status" value="1"/>
</dbReference>
<dbReference type="Pfam" id="PF13936">
    <property type="entry name" value="HTH_38"/>
    <property type="match status" value="1"/>
</dbReference>
<evidence type="ECO:0000259" key="6">
    <source>
        <dbReference type="PROSITE" id="PS50994"/>
    </source>
</evidence>
<protein>
    <submittedName>
        <fullName evidence="7">IS30 family transposase</fullName>
    </submittedName>
</protein>
<dbReference type="InterPro" id="IPR012337">
    <property type="entry name" value="RNaseH-like_sf"/>
</dbReference>
<dbReference type="PANTHER" id="PTHR10948">
    <property type="entry name" value="TRANSPOSASE"/>
    <property type="match status" value="1"/>
</dbReference>
<keyword evidence="5" id="KW-0233">DNA recombination</keyword>
<dbReference type="AlphaFoldDB" id="A0A2T0LM15"/>
<dbReference type="InterPro" id="IPR009057">
    <property type="entry name" value="Homeodomain-like_sf"/>
</dbReference>
<dbReference type="GO" id="GO:0004803">
    <property type="term" value="F:transposase activity"/>
    <property type="evidence" value="ECO:0007669"/>
    <property type="project" value="InterPro"/>
</dbReference>
<dbReference type="InterPro" id="IPR053392">
    <property type="entry name" value="Transposase_IS30-like"/>
</dbReference>
<dbReference type="GO" id="GO:0006313">
    <property type="term" value="P:DNA transposition"/>
    <property type="evidence" value="ECO:0007669"/>
    <property type="project" value="InterPro"/>
</dbReference>
<comment type="function">
    <text evidence="1">Required for the transposition of the insertion element.</text>
</comment>
<evidence type="ECO:0000256" key="3">
    <source>
        <dbReference type="ARBA" id="ARBA00022578"/>
    </source>
</evidence>
<dbReference type="PANTHER" id="PTHR10948:SF23">
    <property type="entry name" value="TRANSPOSASE INSI FOR INSERTION SEQUENCE ELEMENT IS30A-RELATED"/>
    <property type="match status" value="1"/>
</dbReference>
<keyword evidence="3" id="KW-0815">Transposition</keyword>
<dbReference type="GO" id="GO:0003677">
    <property type="term" value="F:DNA binding"/>
    <property type="evidence" value="ECO:0007669"/>
    <property type="project" value="UniProtKB-KW"/>
</dbReference>
<dbReference type="InterPro" id="IPR001598">
    <property type="entry name" value="Transposase_IS30_CS"/>
</dbReference>
<evidence type="ECO:0000256" key="4">
    <source>
        <dbReference type="ARBA" id="ARBA00023125"/>
    </source>
</evidence>
<dbReference type="EMBL" id="PVNG01000052">
    <property type="protein sequence ID" value="PRX44121.1"/>
    <property type="molecule type" value="Genomic_DNA"/>
</dbReference>
<dbReference type="InterPro" id="IPR036397">
    <property type="entry name" value="RNaseH_sf"/>
</dbReference>
<keyword evidence="8" id="KW-1185">Reference proteome</keyword>
<dbReference type="PROSITE" id="PS50994">
    <property type="entry name" value="INTEGRASE"/>
    <property type="match status" value="1"/>
</dbReference>
<dbReference type="PROSITE" id="PS01043">
    <property type="entry name" value="TRANSPOSASE_IS30"/>
    <property type="match status" value="1"/>
</dbReference>
<dbReference type="OrthoDB" id="9803231at2"/>
<dbReference type="InterPro" id="IPR051917">
    <property type="entry name" value="Transposase-Integrase"/>
</dbReference>
<dbReference type="Gene3D" id="3.30.420.10">
    <property type="entry name" value="Ribonuclease H-like superfamily/Ribonuclease H"/>
    <property type="match status" value="1"/>
</dbReference>
<dbReference type="GO" id="GO:0015074">
    <property type="term" value="P:DNA integration"/>
    <property type="evidence" value="ECO:0007669"/>
    <property type="project" value="InterPro"/>
</dbReference>
<dbReference type="InterPro" id="IPR025246">
    <property type="entry name" value="IS30-like_HTH"/>
</dbReference>
<accession>A0A2T0LM15</accession>
<organism evidence="7 8">
    <name type="scientific">Nonomuraea fuscirosea</name>
    <dbReference type="NCBI Taxonomy" id="1291556"/>
    <lineage>
        <taxon>Bacteria</taxon>
        <taxon>Bacillati</taxon>
        <taxon>Actinomycetota</taxon>
        <taxon>Actinomycetes</taxon>
        <taxon>Streptosporangiales</taxon>
        <taxon>Streptosporangiaceae</taxon>
        <taxon>Nonomuraea</taxon>
    </lineage>
</organism>
<dbReference type="Proteomes" id="UP000238312">
    <property type="component" value="Unassembled WGS sequence"/>
</dbReference>
<evidence type="ECO:0000256" key="5">
    <source>
        <dbReference type="ARBA" id="ARBA00023172"/>
    </source>
</evidence>
<keyword evidence="4" id="KW-0238">DNA-binding</keyword>
<evidence type="ECO:0000256" key="1">
    <source>
        <dbReference type="ARBA" id="ARBA00002190"/>
    </source>
</evidence>
<evidence type="ECO:0000313" key="7">
    <source>
        <dbReference type="EMBL" id="PRX44121.1"/>
    </source>
</evidence>
<dbReference type="NCBIfam" id="NF033563">
    <property type="entry name" value="transpos_IS30"/>
    <property type="match status" value="1"/>
</dbReference>
<gene>
    <name evidence="7" type="ORF">B0I32_15216</name>
</gene>
<feature type="domain" description="Integrase catalytic" evidence="6">
    <location>
        <begin position="225"/>
        <end position="388"/>
    </location>
</feature>
<dbReference type="GO" id="GO:0005829">
    <property type="term" value="C:cytosol"/>
    <property type="evidence" value="ECO:0007669"/>
    <property type="project" value="TreeGrafter"/>
</dbReference>
<comment type="caution">
    <text evidence="7">The sequence shown here is derived from an EMBL/GenBank/DDBJ whole genome shotgun (WGS) entry which is preliminary data.</text>
</comment>
<dbReference type="InterPro" id="IPR001584">
    <property type="entry name" value="Integrase_cat-core"/>
</dbReference>
<dbReference type="SUPFAM" id="SSF53098">
    <property type="entry name" value="Ribonuclease H-like"/>
    <property type="match status" value="1"/>
</dbReference>
<name>A0A2T0LM15_9ACTN</name>
<reference evidence="7 8" key="1">
    <citation type="submission" date="2018-03" db="EMBL/GenBank/DDBJ databases">
        <title>Genomic Encyclopedia of Type Strains, Phase III (KMG-III): the genomes of soil and plant-associated and newly described type strains.</title>
        <authorList>
            <person name="Whitman W."/>
        </authorList>
    </citation>
    <scope>NUCLEOTIDE SEQUENCE [LARGE SCALE GENOMIC DNA]</scope>
    <source>
        <strain evidence="7 8">CGMCC 4.7104</strain>
    </source>
</reference>
<evidence type="ECO:0000313" key="8">
    <source>
        <dbReference type="Proteomes" id="UP000238312"/>
    </source>
</evidence>